<feature type="transmembrane region" description="Helical" evidence="1">
    <location>
        <begin position="59"/>
        <end position="81"/>
    </location>
</feature>
<dbReference type="OrthoDB" id="6775489at2759"/>
<evidence type="ECO:0000256" key="2">
    <source>
        <dbReference type="SAM" id="SignalP"/>
    </source>
</evidence>
<dbReference type="Proteomes" id="UP000494040">
    <property type="component" value="Unassembled WGS sequence"/>
</dbReference>
<dbReference type="GeneID" id="106666835"/>
<evidence type="ECO:0000256" key="1">
    <source>
        <dbReference type="SAM" id="Phobius"/>
    </source>
</evidence>
<organism evidence="3 4">
    <name type="scientific">Cimex lectularius</name>
    <name type="common">Bed bug</name>
    <name type="synonym">Acanthia lectularia</name>
    <dbReference type="NCBI Taxonomy" id="79782"/>
    <lineage>
        <taxon>Eukaryota</taxon>
        <taxon>Metazoa</taxon>
        <taxon>Ecdysozoa</taxon>
        <taxon>Arthropoda</taxon>
        <taxon>Hexapoda</taxon>
        <taxon>Insecta</taxon>
        <taxon>Pterygota</taxon>
        <taxon>Neoptera</taxon>
        <taxon>Paraneoptera</taxon>
        <taxon>Hemiptera</taxon>
        <taxon>Heteroptera</taxon>
        <taxon>Panheteroptera</taxon>
        <taxon>Cimicomorpha</taxon>
        <taxon>Cimicidae</taxon>
        <taxon>Cimex</taxon>
    </lineage>
</organism>
<protein>
    <submittedName>
        <fullName evidence="3">Uncharacterized protein</fullName>
    </submittedName>
</protein>
<dbReference type="KEGG" id="clec:106666835"/>
<keyword evidence="1" id="KW-0812">Transmembrane</keyword>
<dbReference type="RefSeq" id="XP_014249802.1">
    <property type="nucleotide sequence ID" value="XM_014394316.2"/>
</dbReference>
<sequence>MFSKWILFAALAFVVVLTHAADEIVEDDEPDAVDRNTVTTSHSRLNVGDITLPNGLVTLLANGGAVAAGILAVAAIAMLLMPAFGLRMCSIFGNCDNPTYQAYSAAPNSVYADYPGYAQSGTYNNPVYQKRSLEYIGPILKALGNAYEKYSKPAIIKKA</sequence>
<feature type="signal peptide" evidence="2">
    <location>
        <begin position="1"/>
        <end position="20"/>
    </location>
</feature>
<accession>A0A8I6RTD2</accession>
<dbReference type="EnsemblMetazoa" id="XM_014394316.2">
    <property type="protein sequence ID" value="XP_014249802.1"/>
    <property type="gene ID" value="LOC106666835"/>
</dbReference>
<dbReference type="AlphaFoldDB" id="A0A8I6RTD2"/>
<evidence type="ECO:0000313" key="4">
    <source>
        <dbReference type="Proteomes" id="UP000494040"/>
    </source>
</evidence>
<name>A0A8I6RTD2_CIMLE</name>
<keyword evidence="1" id="KW-0472">Membrane</keyword>
<feature type="chain" id="PRO_5035205397" evidence="2">
    <location>
        <begin position="21"/>
        <end position="159"/>
    </location>
</feature>
<dbReference type="OMA" id="MFSKWIL"/>
<keyword evidence="4" id="KW-1185">Reference proteome</keyword>
<reference evidence="3" key="1">
    <citation type="submission" date="2022-01" db="UniProtKB">
        <authorList>
            <consortium name="EnsemblMetazoa"/>
        </authorList>
    </citation>
    <scope>IDENTIFICATION</scope>
</reference>
<keyword evidence="2" id="KW-0732">Signal</keyword>
<keyword evidence="1" id="KW-1133">Transmembrane helix</keyword>
<proteinExistence type="predicted"/>
<evidence type="ECO:0000313" key="3">
    <source>
        <dbReference type="EnsemblMetazoa" id="XP_014249802.1"/>
    </source>
</evidence>